<dbReference type="Pfam" id="PF02771">
    <property type="entry name" value="Acyl-CoA_dh_N"/>
    <property type="match status" value="1"/>
</dbReference>
<dbReference type="FunFam" id="1.20.140.10:FF:000001">
    <property type="entry name" value="Acyl-CoA dehydrogenase"/>
    <property type="match status" value="1"/>
</dbReference>
<dbReference type="PIRSF" id="PIRSF016578">
    <property type="entry name" value="HsaA"/>
    <property type="match status" value="1"/>
</dbReference>
<dbReference type="SUPFAM" id="SSF56645">
    <property type="entry name" value="Acyl-CoA dehydrogenase NM domain-like"/>
    <property type="match status" value="1"/>
</dbReference>
<protein>
    <submittedName>
        <fullName evidence="11">Acyl-CoA dehydrogenase</fullName>
        <ecNumber evidence="11">1.3.99.-</ecNumber>
    </submittedName>
</protein>
<keyword evidence="4 7" id="KW-0274">FAD</keyword>
<name>C1B3T6_RHOOB</name>
<dbReference type="PROSITE" id="PS00073">
    <property type="entry name" value="ACYL_COA_DH_2"/>
    <property type="match status" value="1"/>
</dbReference>
<dbReference type="KEGG" id="rop:ROP_25370"/>
<dbReference type="InterPro" id="IPR006091">
    <property type="entry name" value="Acyl-CoA_Oxase/DH_mid-dom"/>
</dbReference>
<evidence type="ECO:0000256" key="1">
    <source>
        <dbReference type="ARBA" id="ARBA00001974"/>
    </source>
</evidence>
<dbReference type="EC" id="1.3.99.-" evidence="11"/>
<sequence>MTMKRTIFEPEHEQFREAVRAFLIKEAVPHSDEWEEAGMVDRDFWRRAAAQGLVGFAAPEEFGGGGLRDFRFNAVLNEEVVRTGTVGDGFSLTNDIVLPYFLDIADEAQQKRWLPDIVSGERTIAVSMSEPGTGSDLRAIKTTARREGSGWRITGSKTFVTSGMQADLVIVAARIPDEDGGGFGLFVVEDGQPGFERGRKLSKIGRKAQDTAELFFQNVEVQPENVLGEAGKGLRYLMANLAQERLSMAVVAVASAEYALELALSYAKERRAFGSPIGSFQANRFTLAELSTKVQIARIYLDRCLDAHGNGELTAADAAGAKFWTTELEFEALDTCLQLHGGYGYMEEYEVARRWRDSRVQQIYGGTNQIMREIVGRSLGL</sequence>
<dbReference type="Pfam" id="PF02770">
    <property type="entry name" value="Acyl-CoA_dh_M"/>
    <property type="match status" value="1"/>
</dbReference>
<organism evidence="11 12">
    <name type="scientific">Rhodococcus opacus (strain B4)</name>
    <dbReference type="NCBI Taxonomy" id="632772"/>
    <lineage>
        <taxon>Bacteria</taxon>
        <taxon>Bacillati</taxon>
        <taxon>Actinomycetota</taxon>
        <taxon>Actinomycetes</taxon>
        <taxon>Mycobacteriales</taxon>
        <taxon>Nocardiaceae</taxon>
        <taxon>Rhodococcus</taxon>
    </lineage>
</organism>
<dbReference type="STRING" id="632772.ROP_25370"/>
<dbReference type="AlphaFoldDB" id="C1B3T6"/>
<dbReference type="Proteomes" id="UP000002212">
    <property type="component" value="Chromosome"/>
</dbReference>
<dbReference type="InterPro" id="IPR036250">
    <property type="entry name" value="AcylCo_DH-like_C"/>
</dbReference>
<evidence type="ECO:0000256" key="6">
    <source>
        <dbReference type="ARBA" id="ARBA00052546"/>
    </source>
</evidence>
<evidence type="ECO:0000259" key="9">
    <source>
        <dbReference type="Pfam" id="PF02770"/>
    </source>
</evidence>
<feature type="domain" description="Acyl-CoA dehydrogenase/oxidase N-terminal" evidence="10">
    <location>
        <begin position="10"/>
        <end position="121"/>
    </location>
</feature>
<gene>
    <name evidence="11" type="primary">fadE</name>
    <name evidence="11" type="ordered locus">ROP_25370</name>
</gene>
<dbReference type="PANTHER" id="PTHR43884">
    <property type="entry name" value="ACYL-COA DEHYDROGENASE"/>
    <property type="match status" value="1"/>
</dbReference>
<dbReference type="InterPro" id="IPR037069">
    <property type="entry name" value="AcylCoA_DH/ox_N_sf"/>
</dbReference>
<feature type="domain" description="Acyl-CoA oxidase/dehydrogenase middle" evidence="9">
    <location>
        <begin position="125"/>
        <end position="219"/>
    </location>
</feature>
<evidence type="ECO:0000259" key="8">
    <source>
        <dbReference type="Pfam" id="PF00441"/>
    </source>
</evidence>
<proteinExistence type="inferred from homology"/>
<dbReference type="PATRIC" id="fig|632772.20.peg.2651"/>
<evidence type="ECO:0000256" key="2">
    <source>
        <dbReference type="ARBA" id="ARBA00009347"/>
    </source>
</evidence>
<reference evidence="11 12" key="1">
    <citation type="submission" date="2009-03" db="EMBL/GenBank/DDBJ databases">
        <title>Comparison of the complete genome sequences of Rhodococcus erythropolis PR4 and Rhodococcus opacus B4.</title>
        <authorList>
            <person name="Takarada H."/>
            <person name="Sekine M."/>
            <person name="Hosoyama A."/>
            <person name="Yamada R."/>
            <person name="Fujisawa T."/>
            <person name="Omata S."/>
            <person name="Shimizu A."/>
            <person name="Tsukatani N."/>
            <person name="Tanikawa S."/>
            <person name="Fujita N."/>
            <person name="Harayama S."/>
        </authorList>
    </citation>
    <scope>NUCLEOTIDE SEQUENCE [LARGE SCALE GENOMIC DNA]</scope>
    <source>
        <strain evidence="11 12">B4</strain>
    </source>
</reference>
<dbReference type="GO" id="GO:0050660">
    <property type="term" value="F:flavin adenine dinucleotide binding"/>
    <property type="evidence" value="ECO:0007669"/>
    <property type="project" value="InterPro"/>
</dbReference>
<dbReference type="InterPro" id="IPR009100">
    <property type="entry name" value="AcylCoA_DH/oxidase_NM_dom_sf"/>
</dbReference>
<dbReference type="SUPFAM" id="SSF47203">
    <property type="entry name" value="Acyl-CoA dehydrogenase C-terminal domain-like"/>
    <property type="match status" value="1"/>
</dbReference>
<evidence type="ECO:0000259" key="10">
    <source>
        <dbReference type="Pfam" id="PF02771"/>
    </source>
</evidence>
<evidence type="ECO:0000256" key="4">
    <source>
        <dbReference type="ARBA" id="ARBA00022827"/>
    </source>
</evidence>
<evidence type="ECO:0000313" key="12">
    <source>
        <dbReference type="Proteomes" id="UP000002212"/>
    </source>
</evidence>
<evidence type="ECO:0000256" key="7">
    <source>
        <dbReference type="RuleBase" id="RU362125"/>
    </source>
</evidence>
<dbReference type="FunFam" id="2.40.110.10:FF:000002">
    <property type="entry name" value="Acyl-CoA dehydrogenase fadE12"/>
    <property type="match status" value="1"/>
</dbReference>
<evidence type="ECO:0000313" key="11">
    <source>
        <dbReference type="EMBL" id="BAH50784.1"/>
    </source>
</evidence>
<dbReference type="Gene3D" id="2.40.110.10">
    <property type="entry name" value="Butyryl-CoA Dehydrogenase, subunit A, domain 2"/>
    <property type="match status" value="1"/>
</dbReference>
<dbReference type="Gene3D" id="1.20.140.10">
    <property type="entry name" value="Butyryl-CoA Dehydrogenase, subunit A, domain 3"/>
    <property type="match status" value="1"/>
</dbReference>
<dbReference type="InterPro" id="IPR006089">
    <property type="entry name" value="Acyl-CoA_DH_CS"/>
</dbReference>
<comment type="catalytic activity">
    <reaction evidence="6">
        <text>a 2,3-saturated acyl-CoA + A = a 2,3-dehydroacyl-CoA + AH2</text>
        <dbReference type="Rhea" id="RHEA:48608"/>
        <dbReference type="ChEBI" id="CHEBI:13193"/>
        <dbReference type="ChEBI" id="CHEBI:17499"/>
        <dbReference type="ChEBI" id="CHEBI:60015"/>
        <dbReference type="ChEBI" id="CHEBI:65111"/>
    </reaction>
</comment>
<dbReference type="InterPro" id="IPR013786">
    <property type="entry name" value="AcylCoA_DH/ox_N"/>
</dbReference>
<evidence type="ECO:0000256" key="5">
    <source>
        <dbReference type="ARBA" id="ARBA00023002"/>
    </source>
</evidence>
<dbReference type="EMBL" id="AP011115">
    <property type="protein sequence ID" value="BAH50784.1"/>
    <property type="molecule type" value="Genomic_DNA"/>
</dbReference>
<feature type="domain" description="Acyl-CoA dehydrogenase/oxidase C-terminal" evidence="8">
    <location>
        <begin position="231"/>
        <end position="379"/>
    </location>
</feature>
<dbReference type="InterPro" id="IPR009075">
    <property type="entry name" value="AcylCo_DH/oxidase_C"/>
</dbReference>
<keyword evidence="3 7" id="KW-0285">Flavoprotein</keyword>
<dbReference type="PANTHER" id="PTHR43884:SF12">
    <property type="entry name" value="ISOVALERYL-COA DEHYDROGENASE, MITOCHONDRIAL-RELATED"/>
    <property type="match status" value="1"/>
</dbReference>
<dbReference type="GO" id="GO:0003995">
    <property type="term" value="F:acyl-CoA dehydrogenase activity"/>
    <property type="evidence" value="ECO:0007669"/>
    <property type="project" value="InterPro"/>
</dbReference>
<keyword evidence="5 7" id="KW-0560">Oxidoreductase</keyword>
<comment type="similarity">
    <text evidence="2 7">Belongs to the acyl-CoA dehydrogenase family.</text>
</comment>
<accession>C1B3T6</accession>
<comment type="cofactor">
    <cofactor evidence="1 7">
        <name>FAD</name>
        <dbReference type="ChEBI" id="CHEBI:57692"/>
    </cofactor>
</comment>
<evidence type="ECO:0000256" key="3">
    <source>
        <dbReference type="ARBA" id="ARBA00022630"/>
    </source>
</evidence>
<dbReference type="Gene3D" id="1.10.540.10">
    <property type="entry name" value="Acyl-CoA dehydrogenase/oxidase, N-terminal domain"/>
    <property type="match status" value="1"/>
</dbReference>
<dbReference type="HOGENOM" id="CLU_018204_0_3_11"/>
<dbReference type="InterPro" id="IPR046373">
    <property type="entry name" value="Acyl-CoA_Oxase/DH_mid-dom_sf"/>
</dbReference>
<dbReference type="Pfam" id="PF00441">
    <property type="entry name" value="Acyl-CoA_dh_1"/>
    <property type="match status" value="1"/>
</dbReference>